<dbReference type="SUPFAM" id="SSF81891">
    <property type="entry name" value="Poly A polymerase C-terminal region-like"/>
    <property type="match status" value="1"/>
</dbReference>
<dbReference type="HAMAP" id="MF_00277">
    <property type="entry name" value="PII_uridylyl_transf"/>
    <property type="match status" value="1"/>
</dbReference>
<dbReference type="SUPFAM" id="SSF55021">
    <property type="entry name" value="ACT-like"/>
    <property type="match status" value="1"/>
</dbReference>
<protein>
    <recommendedName>
        <fullName evidence="6">Bifunctional uridylyltransferase/uridylyl-removing enzyme</fullName>
        <shortName evidence="6">UTase/UR</shortName>
    </recommendedName>
    <alternativeName>
        <fullName evidence="6">Bifunctional [protein-PII] modification enzyme</fullName>
    </alternativeName>
    <alternativeName>
        <fullName evidence="6">Bifunctional nitrogen sensor protein</fullName>
    </alternativeName>
    <domain>
        <recommendedName>
            <fullName evidence="6">[Protein-PII] uridylyltransferase</fullName>
            <shortName evidence="6">PII uridylyltransferase</shortName>
            <shortName evidence="6">UTase</shortName>
            <ecNumber evidence="6">2.7.7.59</ecNumber>
        </recommendedName>
    </domain>
    <domain>
        <recommendedName>
            <fullName evidence="6">[Protein-PII]-UMP uridylyl-removing enzyme</fullName>
            <shortName evidence="6">UR</shortName>
            <ecNumber evidence="6">3.1.4.-</ecNumber>
        </recommendedName>
    </domain>
</protein>
<evidence type="ECO:0000259" key="7">
    <source>
        <dbReference type="PROSITE" id="PS51671"/>
    </source>
</evidence>
<feature type="region of interest" description="Uridylyltransferase" evidence="6">
    <location>
        <begin position="1"/>
        <end position="358"/>
    </location>
</feature>
<dbReference type="Proteomes" id="UP000594688">
    <property type="component" value="Chromosome"/>
</dbReference>
<dbReference type="InterPro" id="IPR043519">
    <property type="entry name" value="NT_sf"/>
</dbReference>
<keyword evidence="4 6" id="KW-0460">Magnesium</keyword>
<comment type="catalytic activity">
    <reaction evidence="6">
        <text>[protein-PII]-uridylyl-L-tyrosine + H2O = [protein-PII]-L-tyrosine + UMP + H(+)</text>
        <dbReference type="Rhea" id="RHEA:48600"/>
        <dbReference type="Rhea" id="RHEA-COMP:12147"/>
        <dbReference type="Rhea" id="RHEA-COMP:12148"/>
        <dbReference type="ChEBI" id="CHEBI:15377"/>
        <dbReference type="ChEBI" id="CHEBI:15378"/>
        <dbReference type="ChEBI" id="CHEBI:46858"/>
        <dbReference type="ChEBI" id="CHEBI:57865"/>
        <dbReference type="ChEBI" id="CHEBI:90602"/>
    </reaction>
</comment>
<dbReference type="Gene3D" id="1.10.3090.10">
    <property type="entry name" value="cca-adding enzyme, domain 2"/>
    <property type="match status" value="1"/>
</dbReference>
<dbReference type="GO" id="GO:0008081">
    <property type="term" value="F:phosphoric diester hydrolase activity"/>
    <property type="evidence" value="ECO:0007669"/>
    <property type="project" value="UniProtKB-UniRule"/>
</dbReference>
<dbReference type="InterPro" id="IPR013546">
    <property type="entry name" value="PII_UdlTrfase/GS_AdlTrfase"/>
</dbReference>
<dbReference type="Gene3D" id="3.30.460.10">
    <property type="entry name" value="Beta Polymerase, domain 2"/>
    <property type="match status" value="1"/>
</dbReference>
<keyword evidence="2 6" id="KW-0548">Nucleotidyltransferase</keyword>
<reference evidence="8 9" key="1">
    <citation type="submission" date="2020-02" db="EMBL/GenBank/DDBJ databases">
        <title>Genomic and physiological characterization of two novel Nitrospinaceae genera.</title>
        <authorList>
            <person name="Mueller A.J."/>
            <person name="Jung M.-Y."/>
            <person name="Strachan C.R."/>
            <person name="Herbold C.W."/>
            <person name="Kirkegaard R.H."/>
            <person name="Daims H."/>
        </authorList>
    </citation>
    <scope>NUCLEOTIDE SEQUENCE [LARGE SCALE GENOMIC DNA]</scope>
    <source>
        <strain evidence="8">EB</strain>
    </source>
</reference>
<comment type="activity regulation">
    <text evidence="6">Uridylyltransferase (UTase) activity is inhibited by glutamine, while glutamine activates uridylyl-removing (UR) activity.</text>
</comment>
<name>A0A7T0BUE2_9BACT</name>
<dbReference type="PANTHER" id="PTHR47320:SF1">
    <property type="entry name" value="BIFUNCTIONAL URIDYLYLTRANSFERASE_URIDYLYL-REMOVING ENZYME"/>
    <property type="match status" value="1"/>
</dbReference>
<dbReference type="PANTHER" id="PTHR47320">
    <property type="entry name" value="BIFUNCTIONAL URIDYLYLTRANSFERASE/URIDYLYL-REMOVING ENZYME"/>
    <property type="match status" value="1"/>
</dbReference>
<feature type="domain" description="ACT" evidence="7">
    <location>
        <begin position="826"/>
        <end position="903"/>
    </location>
</feature>
<evidence type="ECO:0000256" key="2">
    <source>
        <dbReference type="ARBA" id="ARBA00022695"/>
    </source>
</evidence>
<dbReference type="AlphaFoldDB" id="A0A7T0BUE2"/>
<keyword evidence="3 6" id="KW-0378">Hydrolase</keyword>
<dbReference type="PROSITE" id="PS51671">
    <property type="entry name" value="ACT"/>
    <property type="match status" value="1"/>
</dbReference>
<proteinExistence type="inferred from homology"/>
<evidence type="ECO:0000256" key="5">
    <source>
        <dbReference type="ARBA" id="ARBA00023268"/>
    </source>
</evidence>
<dbReference type="InterPro" id="IPR045865">
    <property type="entry name" value="ACT-like_dom_sf"/>
</dbReference>
<dbReference type="InterPro" id="IPR010043">
    <property type="entry name" value="UTase/UR"/>
</dbReference>
<dbReference type="InterPro" id="IPR002912">
    <property type="entry name" value="ACT_dom"/>
</dbReference>
<comment type="function">
    <text evidence="6">Modifies, by uridylylation and deuridylylation, the PII regulatory proteins (GlnB and homologs), in response to the nitrogen status of the cell that GlnD senses through the glutamine level. Under low glutamine levels, catalyzes the conversion of the PII proteins and UTP to PII-UMP and PPi, while under higher glutamine levels, GlnD hydrolyzes PII-UMP to PII and UMP (deuridylylation). Thus, controls uridylylation state and activity of the PII proteins, and plays an important role in the regulation of nitrogen metabolism.</text>
</comment>
<evidence type="ECO:0000313" key="8">
    <source>
        <dbReference type="EMBL" id="QPJ61209.1"/>
    </source>
</evidence>
<comment type="cofactor">
    <cofactor evidence="6">
        <name>Mg(2+)</name>
        <dbReference type="ChEBI" id="CHEBI:18420"/>
    </cofactor>
</comment>
<comment type="domain">
    <text evidence="6">Has four distinct domains: an N-terminal nucleotidyltransferase (NT) domain responsible for UTase activity, a central HD domain that encodes UR activity, and two C-terminal ACT domains that seem to have a role in glutamine sensing.</text>
</comment>
<dbReference type="EC" id="3.1.4.-" evidence="6"/>
<evidence type="ECO:0000256" key="3">
    <source>
        <dbReference type="ARBA" id="ARBA00022801"/>
    </source>
</evidence>
<comment type="caution">
    <text evidence="6">Lacks conserved residue(s) required for the propagation of feature annotation.</text>
</comment>
<accession>A0A7T0BUE2</accession>
<keyword evidence="1 6" id="KW-0808">Transferase</keyword>
<dbReference type="GO" id="GO:0006808">
    <property type="term" value="P:regulation of nitrogen utilization"/>
    <property type="evidence" value="ECO:0007669"/>
    <property type="project" value="UniProtKB-UniRule"/>
</dbReference>
<comment type="catalytic activity">
    <reaction evidence="6">
        <text>[protein-PII]-L-tyrosine + UTP = [protein-PII]-uridylyl-L-tyrosine + diphosphate</text>
        <dbReference type="Rhea" id="RHEA:13673"/>
        <dbReference type="Rhea" id="RHEA-COMP:12147"/>
        <dbReference type="Rhea" id="RHEA-COMP:12148"/>
        <dbReference type="ChEBI" id="CHEBI:33019"/>
        <dbReference type="ChEBI" id="CHEBI:46398"/>
        <dbReference type="ChEBI" id="CHEBI:46858"/>
        <dbReference type="ChEBI" id="CHEBI:90602"/>
        <dbReference type="EC" id="2.7.7.59"/>
    </reaction>
</comment>
<dbReference type="SUPFAM" id="SSF81301">
    <property type="entry name" value="Nucleotidyltransferase"/>
    <property type="match status" value="1"/>
</dbReference>
<dbReference type="EC" id="2.7.7.59" evidence="6"/>
<dbReference type="EMBL" id="CP048685">
    <property type="protein sequence ID" value="QPJ61209.1"/>
    <property type="molecule type" value="Genomic_DNA"/>
</dbReference>
<dbReference type="PIRSF" id="PIRSF006288">
    <property type="entry name" value="PII_uridyltransf"/>
    <property type="match status" value="1"/>
</dbReference>
<evidence type="ECO:0000256" key="4">
    <source>
        <dbReference type="ARBA" id="ARBA00022842"/>
    </source>
</evidence>
<evidence type="ECO:0000256" key="1">
    <source>
        <dbReference type="ARBA" id="ARBA00022679"/>
    </source>
</evidence>
<sequence>MTPTTTSRFRIEFSQLGPLPADARERLEYYQQFKKLVQEGKDKIRNWHHGGAGGREVVQAHTALIDSVLRYVIKEVKALDTYKEEDLLDQFVLAAVGGYGRGELNPASDIDLLFLLGKKMSKVLDTFIQEVISVLWGIDLEIGHSCRTIRECQALAAEDPTVRTSMIETRHLIGNKSLYEKLVTSVRKNVLKKRAREFLDEKLKEKYDRHENGEHVSSNPEPNLKEGFGGLRDYHVALWAVAVRFGVLSFSEIKDGEVVSPQEISRLEQSVNFILRVRNELHYQTGKKGDVLTLDLQEKLAHELGYRGEAGQSAVEQFMREYFLHATTIYQVSESIFQRCLEAGPLLTKVISKFKSRDLGDGLLARKTDLGIKGKAETLFENDPLKLLTVFELCLEHGLKPDIHLKRLIRKNEFRLDLQFLEKEEVRAFIDKLLGHPQAEPVLRQMHEVGLLGRILPEFGITHCRVQYDFYHRFTSDEHALRMVHFLEELETPREEGLEKLAQNYKELKHPATIKLACLLHSLGEDSGTNGGNESCSEALKNVCHRLQLDETQSDHLTFLVNNLNSMNEAAFHKDIHQPDNIRSLAERAATPERIDLLVLYSYAELKAVAPDTWTAWKRLLLIELFHRTRNYLVNPSGLDNKPATTKASVYQALDGKVPKEEIDHHLSLMLEDYLITAGSHDIIEHIRLLGEMKDKPVVMSRRYDSNAGFYDLVMAAIQSPDMFANIIGALTAKAMNIHGAQIYTRQDNRALIHLQVDGGETFKIHGEQDEVWNSFESDLSDLMEKRKDLPTLMASRTRLTSQTDSKAAIVPKIEIDNLLENRFTFIRIEARDHPGMLYKIAQAFADFNIQIHRAKIAVRGGRGIDVFSISQHGEKVYQLVLQRKLKERIISNLFVEHLEDLQ</sequence>
<dbReference type="SUPFAM" id="SSF81593">
    <property type="entry name" value="Nucleotidyltransferase substrate binding subunit/domain"/>
    <property type="match status" value="1"/>
</dbReference>
<evidence type="ECO:0000256" key="6">
    <source>
        <dbReference type="HAMAP-Rule" id="MF_00277"/>
    </source>
</evidence>
<dbReference type="NCBIfam" id="TIGR01693">
    <property type="entry name" value="UTase_glnD"/>
    <property type="match status" value="1"/>
</dbReference>
<keyword evidence="5 6" id="KW-0511">Multifunctional enzyme</keyword>
<gene>
    <name evidence="6 8" type="primary">glnD</name>
    <name evidence="8" type="ORF">G3M70_04615</name>
</gene>
<dbReference type="CDD" id="cd05401">
    <property type="entry name" value="NT_GlnE_GlnD_like"/>
    <property type="match status" value="1"/>
</dbReference>
<dbReference type="Pfam" id="PF24931">
    <property type="entry name" value="ACT_ACR9_3rd"/>
    <property type="match status" value="1"/>
</dbReference>
<dbReference type="Pfam" id="PF08335">
    <property type="entry name" value="GlnD_UR_UTase"/>
    <property type="match status" value="1"/>
</dbReference>
<comment type="similarity">
    <text evidence="6">Belongs to the GlnD family.</text>
</comment>
<dbReference type="GO" id="GO:0008773">
    <property type="term" value="F:[protein-PII] uridylyltransferase activity"/>
    <property type="evidence" value="ECO:0007669"/>
    <property type="project" value="UniProtKB-UniRule"/>
</dbReference>
<organism evidence="8 9">
    <name type="scientific">Candidatus Nitronauta litoralis</name>
    <dbReference type="NCBI Taxonomy" id="2705533"/>
    <lineage>
        <taxon>Bacteria</taxon>
        <taxon>Pseudomonadati</taxon>
        <taxon>Nitrospinota/Tectimicrobiota group</taxon>
        <taxon>Nitrospinota</taxon>
        <taxon>Nitrospinia</taxon>
        <taxon>Nitrospinales</taxon>
        <taxon>Nitrospinaceae</taxon>
        <taxon>Candidatus Nitronauta</taxon>
    </lineage>
</organism>
<dbReference type="KEGG" id="nli:G3M70_04615"/>
<evidence type="ECO:0000313" key="9">
    <source>
        <dbReference type="Proteomes" id="UP000594688"/>
    </source>
</evidence>